<protein>
    <recommendedName>
        <fullName evidence="4">Eukaryotic translation initiation factor 4 gamma 1</fullName>
    </recommendedName>
</protein>
<sequence>MNKAPQPTGGAPTAPHPAPSPGLPQPTFPPGQTAPVVFNPAPTSQMNTPSQPRQVRILPRAGEGDQGYPAAFCFLAE</sequence>
<name>A0A8C0U9Z8_CYACU</name>
<proteinExistence type="predicted"/>
<evidence type="ECO:0000313" key="2">
    <source>
        <dbReference type="Ensembl" id="ENSCCEP00000005883.1"/>
    </source>
</evidence>
<dbReference type="AlphaFoldDB" id="A0A8C0U9Z8"/>
<dbReference type="Proteomes" id="UP000694410">
    <property type="component" value="Unplaced"/>
</dbReference>
<evidence type="ECO:0008006" key="4">
    <source>
        <dbReference type="Google" id="ProtNLM"/>
    </source>
</evidence>
<organism evidence="2 3">
    <name type="scientific">Cyanistes caeruleus</name>
    <name type="common">Eurasian blue tit</name>
    <name type="synonym">Parus caeruleus</name>
    <dbReference type="NCBI Taxonomy" id="156563"/>
    <lineage>
        <taxon>Eukaryota</taxon>
        <taxon>Metazoa</taxon>
        <taxon>Chordata</taxon>
        <taxon>Craniata</taxon>
        <taxon>Vertebrata</taxon>
        <taxon>Euteleostomi</taxon>
        <taxon>Archelosauria</taxon>
        <taxon>Archosauria</taxon>
        <taxon>Dinosauria</taxon>
        <taxon>Saurischia</taxon>
        <taxon>Theropoda</taxon>
        <taxon>Coelurosauria</taxon>
        <taxon>Aves</taxon>
        <taxon>Neognathae</taxon>
        <taxon>Neoaves</taxon>
        <taxon>Telluraves</taxon>
        <taxon>Australaves</taxon>
        <taxon>Passeriformes</taxon>
        <taxon>Paridae</taxon>
        <taxon>Cyanistes</taxon>
    </lineage>
</organism>
<feature type="compositionally biased region" description="Pro residues" evidence="1">
    <location>
        <begin position="14"/>
        <end position="29"/>
    </location>
</feature>
<feature type="compositionally biased region" description="Low complexity" evidence="1">
    <location>
        <begin position="1"/>
        <end position="13"/>
    </location>
</feature>
<accession>A0A8C0U9Z8</accession>
<reference evidence="2" key="1">
    <citation type="submission" date="2025-08" db="UniProtKB">
        <authorList>
            <consortium name="Ensembl"/>
        </authorList>
    </citation>
    <scope>IDENTIFICATION</scope>
</reference>
<evidence type="ECO:0000313" key="3">
    <source>
        <dbReference type="Proteomes" id="UP000694410"/>
    </source>
</evidence>
<reference evidence="2" key="2">
    <citation type="submission" date="2025-09" db="UniProtKB">
        <authorList>
            <consortium name="Ensembl"/>
        </authorList>
    </citation>
    <scope>IDENTIFICATION</scope>
</reference>
<keyword evidence="3" id="KW-1185">Reference proteome</keyword>
<feature type="region of interest" description="Disordered" evidence="1">
    <location>
        <begin position="1"/>
        <end position="52"/>
    </location>
</feature>
<feature type="compositionally biased region" description="Polar residues" evidence="1">
    <location>
        <begin position="41"/>
        <end position="52"/>
    </location>
</feature>
<dbReference type="Ensembl" id="ENSCCET00000009650.1">
    <property type="protein sequence ID" value="ENSCCEP00000005883.1"/>
    <property type="gene ID" value="ENSCCEG00000006407.1"/>
</dbReference>
<evidence type="ECO:0000256" key="1">
    <source>
        <dbReference type="SAM" id="MobiDB-lite"/>
    </source>
</evidence>